<reference evidence="2" key="1">
    <citation type="submission" date="2014-08" db="EMBL/GenBank/DDBJ databases">
        <authorList>
            <person name="Murali S."/>
            <person name="Richards S."/>
            <person name="Bandaranaike D."/>
            <person name="Bellair M."/>
            <person name="Blankenburg K."/>
            <person name="Chao H."/>
            <person name="Dinh H."/>
            <person name="Doddapaneni H."/>
            <person name="Dugan-Rocha S."/>
            <person name="Elkadiri S."/>
            <person name="Gnanaolivu R."/>
            <person name="Hughes D."/>
            <person name="Lee S."/>
            <person name="Li M."/>
            <person name="Ming W."/>
            <person name="Munidasa M."/>
            <person name="Muniz J."/>
            <person name="Nguyen L."/>
            <person name="Osuji N."/>
            <person name="Pu L.-L."/>
            <person name="Puazo M."/>
            <person name="Skinner E."/>
            <person name="Qu C."/>
            <person name="Quiroz J."/>
            <person name="Raj R."/>
            <person name="Weissenberger G."/>
            <person name="Xin Y."/>
            <person name="Zou X."/>
            <person name="Han Y."/>
            <person name="Worley K."/>
            <person name="Muzny D."/>
            <person name="Gibbs R."/>
        </authorList>
    </citation>
    <scope>NUCLEOTIDE SEQUENCE</scope>
    <source>
        <strain evidence="2">HAZT.00-mixed</strain>
        <tissue evidence="2">Whole organism</tissue>
    </source>
</reference>
<dbReference type="Proteomes" id="UP000711488">
    <property type="component" value="Unassembled WGS sequence"/>
</dbReference>
<evidence type="ECO:0000313" key="2">
    <source>
        <dbReference type="EMBL" id="KAA0194825.1"/>
    </source>
</evidence>
<organism evidence="2">
    <name type="scientific">Hyalella azteca</name>
    <name type="common">Amphipod</name>
    <dbReference type="NCBI Taxonomy" id="294128"/>
    <lineage>
        <taxon>Eukaryota</taxon>
        <taxon>Metazoa</taxon>
        <taxon>Ecdysozoa</taxon>
        <taxon>Arthropoda</taxon>
        <taxon>Crustacea</taxon>
        <taxon>Multicrustacea</taxon>
        <taxon>Malacostraca</taxon>
        <taxon>Eumalacostraca</taxon>
        <taxon>Peracarida</taxon>
        <taxon>Amphipoda</taxon>
        <taxon>Senticaudata</taxon>
        <taxon>Talitrida</taxon>
        <taxon>Talitroidea</taxon>
        <taxon>Hyalellidae</taxon>
        <taxon>Hyalella</taxon>
    </lineage>
</organism>
<dbReference type="Gene3D" id="3.40.30.10">
    <property type="entry name" value="Glutaredoxin"/>
    <property type="match status" value="3"/>
</dbReference>
<sequence>MVLSELENIDDECDNYGIHMVKIQDPQLAKRYGIKTLPALIYFRNGNPLIFEGDISIESSVYEWLIDEDNRELFGKVESVNRNMLLKMLDSNPFVAVVFTSDVKSGTYLLNWLADEENRELVDEIEHVNQAMLDQLLEKSIYLAALFSHFSRIGDARNEEILLEWLVDEDSRELVGEIESINAKMLKKMLDETPFIAVFFYDDDCVDCEQVLRELENIDEQVDQFGIDFVKINDPEAAQRFNVLHTPALVYFRKKIPLVYDGDLLDEDKVCAWLTSQEAFEIKDEIEEVNRKMLEKLLGENDFVAVYFYQNDCFRCDEVLAQLENIDDDADSLDITFVKIRDTRYAKKYGLTKLPALAYFRKRFPSIYRVDD</sequence>
<dbReference type="CDD" id="cd02947">
    <property type="entry name" value="TRX_family"/>
    <property type="match status" value="1"/>
</dbReference>
<dbReference type="PROSITE" id="PS51352">
    <property type="entry name" value="THIOREDOXIN_2"/>
    <property type="match status" value="1"/>
</dbReference>
<dbReference type="EMBL" id="JQDR03010021">
    <property type="protein sequence ID" value="KAA0194825.1"/>
    <property type="molecule type" value="Genomic_DNA"/>
</dbReference>
<proteinExistence type="predicted"/>
<reference evidence="2" key="3">
    <citation type="submission" date="2019-06" db="EMBL/GenBank/DDBJ databases">
        <authorList>
            <person name="Poynton C."/>
            <person name="Hasenbein S."/>
            <person name="Benoit J.B."/>
            <person name="Sepulveda M.S."/>
            <person name="Poelchau M.F."/>
            <person name="Murali S.C."/>
            <person name="Chen S."/>
            <person name="Glastad K.M."/>
            <person name="Werren J.H."/>
            <person name="Vineis J.H."/>
            <person name="Bowen J.L."/>
            <person name="Friedrich M."/>
            <person name="Jones J."/>
            <person name="Robertson H.M."/>
            <person name="Feyereisen R."/>
            <person name="Mechler-Hickson A."/>
            <person name="Mathers N."/>
            <person name="Lee C.E."/>
            <person name="Colbourne J.K."/>
            <person name="Biales A."/>
            <person name="Johnston J.S."/>
            <person name="Wellborn G.A."/>
            <person name="Rosendale A.J."/>
            <person name="Cridge A.G."/>
            <person name="Munoz-Torres M.C."/>
            <person name="Bain P.A."/>
            <person name="Manny A.R."/>
            <person name="Major K.M."/>
            <person name="Lambert F.N."/>
            <person name="Vulpe C.D."/>
            <person name="Tuck P."/>
            <person name="Blalock B.J."/>
            <person name="Lin Y.-Y."/>
            <person name="Smith M.E."/>
            <person name="Ochoa-Acuna H."/>
            <person name="Chen M.-J.M."/>
            <person name="Childers C.P."/>
            <person name="Qu J."/>
            <person name="Dugan S."/>
            <person name="Lee S.L."/>
            <person name="Chao H."/>
            <person name="Dinh H."/>
            <person name="Han Y."/>
            <person name="Doddapaneni H."/>
            <person name="Worley K.C."/>
            <person name="Muzny D.M."/>
            <person name="Gibbs R.A."/>
            <person name="Richards S."/>
        </authorList>
    </citation>
    <scope>NUCLEOTIDE SEQUENCE</scope>
    <source>
        <strain evidence="2">HAZT.00-mixed</strain>
        <tissue evidence="2">Whole organism</tissue>
    </source>
</reference>
<dbReference type="InterPro" id="IPR013766">
    <property type="entry name" value="Thioredoxin_domain"/>
</dbReference>
<name>A0A6A0H0L7_HYAAZ</name>
<comment type="caution">
    <text evidence="2">The sequence shown here is derived from an EMBL/GenBank/DDBJ whole genome shotgun (WGS) entry which is preliminary data.</text>
</comment>
<gene>
    <name evidence="2" type="ORF">HAZT_HAZT000150</name>
</gene>
<dbReference type="InterPro" id="IPR036249">
    <property type="entry name" value="Thioredoxin-like_sf"/>
</dbReference>
<dbReference type="AlphaFoldDB" id="A0A6A0H0L7"/>
<accession>A0A6A0H0L7</accession>
<protein>
    <recommendedName>
        <fullName evidence="1">Thioredoxin domain-containing protein</fullName>
    </recommendedName>
</protein>
<feature type="domain" description="Thioredoxin" evidence="1">
    <location>
        <begin position="151"/>
        <end position="299"/>
    </location>
</feature>
<dbReference type="PANTHER" id="PTHR19991">
    <property type="entry name" value="L 2 01289"/>
    <property type="match status" value="1"/>
</dbReference>
<evidence type="ECO:0000259" key="1">
    <source>
        <dbReference type="PROSITE" id="PS51352"/>
    </source>
</evidence>
<reference evidence="2" key="2">
    <citation type="journal article" date="2018" name="Environ. Sci. Technol.">
        <title>The Toxicogenome of Hyalella azteca: A Model for Sediment Ecotoxicology and Evolutionary Toxicology.</title>
        <authorList>
            <person name="Poynton H.C."/>
            <person name="Hasenbein S."/>
            <person name="Benoit J.B."/>
            <person name="Sepulveda M.S."/>
            <person name="Poelchau M.F."/>
            <person name="Hughes D.S.T."/>
            <person name="Murali S.C."/>
            <person name="Chen S."/>
            <person name="Glastad K.M."/>
            <person name="Goodisman M.A.D."/>
            <person name="Werren J.H."/>
            <person name="Vineis J.H."/>
            <person name="Bowen J.L."/>
            <person name="Friedrich M."/>
            <person name="Jones J."/>
            <person name="Robertson H.M."/>
            <person name="Feyereisen R."/>
            <person name="Mechler-Hickson A."/>
            <person name="Mathers N."/>
            <person name="Lee C.E."/>
            <person name="Colbourne J.K."/>
            <person name="Biales A."/>
            <person name="Johnston J.S."/>
            <person name="Wellborn G.A."/>
            <person name="Rosendale A.J."/>
            <person name="Cridge A.G."/>
            <person name="Munoz-Torres M.C."/>
            <person name="Bain P.A."/>
            <person name="Manny A.R."/>
            <person name="Major K.M."/>
            <person name="Lambert F.N."/>
            <person name="Vulpe C.D."/>
            <person name="Tuck P."/>
            <person name="Blalock B.J."/>
            <person name="Lin Y.Y."/>
            <person name="Smith M.E."/>
            <person name="Ochoa-Acuna H."/>
            <person name="Chen M.M."/>
            <person name="Childers C.P."/>
            <person name="Qu J."/>
            <person name="Dugan S."/>
            <person name="Lee S.L."/>
            <person name="Chao H."/>
            <person name="Dinh H."/>
            <person name="Han Y."/>
            <person name="Doddapaneni H."/>
            <person name="Worley K.C."/>
            <person name="Muzny D.M."/>
            <person name="Gibbs R.A."/>
            <person name="Richards S."/>
        </authorList>
    </citation>
    <scope>NUCLEOTIDE SEQUENCE</scope>
    <source>
        <strain evidence="2">HAZT.00-mixed</strain>
        <tissue evidence="2">Whole organism</tissue>
    </source>
</reference>
<dbReference type="OrthoDB" id="10264505at2759"/>
<dbReference type="SUPFAM" id="SSF52833">
    <property type="entry name" value="Thioredoxin-like"/>
    <property type="match status" value="3"/>
</dbReference>
<dbReference type="PANTHER" id="PTHR19991:SF3">
    <property type="entry name" value="LETHAL (2) 01289, ISOFORM F"/>
    <property type="match status" value="1"/>
</dbReference>